<proteinExistence type="predicted"/>
<sequence>MFSLSSHDLVQYSIITLAHSKDWLFTYAFLIASLLPALHRTSVVCKGDKSFLPSVTRLLSGGLIVIFYTATFFVGTGLIAAFITRYDLILQLKHHFEQVYMYGFAGLVVGLPTGFVLRHLIARYLEPYMNRKTKRALKSVDKKGLTDVRDLAKLFPEVIKYDPTKYFQQALKLNKVFLCLDENHKPIFLDEDYYRETNVQLVGAPSAGKSMVCAIACCQRVLSGRHVVVTIDPKHDVYLPALLENSAKIAGVPYREINLKRDQPPQFNPLHNITPEDLYELLISAFGLSLSDKDSDHYRINERDPLYTLCYMIDENPSFPKLLDLAEDINDELGDVYKKIKEIALIPAVQTDAPNDLEEILSSQGVWYFKGAMRDDAVKMLQRLIFARIPQIVENRDDKSSHVTIVGDEFKYSLSRVICDSLGALRSSNASYWLCHQSLGDIEIAVAGLEPKVVYQTVTDNTGLKLSYRCQNPKTAKMFSDLTGTILVDNEIQQTETNEANSELHKRGRTLAQTQVPYFSTNVLMNLPKRCCLIMGAGGIPQLGITAPILIDPVPYKPIVTNHTPPRSINDELMPFSSFDDDLLPKG</sequence>
<dbReference type="Gene3D" id="3.40.50.300">
    <property type="entry name" value="P-loop containing nucleotide triphosphate hydrolases"/>
    <property type="match status" value="1"/>
</dbReference>
<evidence type="ECO:0000313" key="4">
    <source>
        <dbReference type="Proteomes" id="UP001268683"/>
    </source>
</evidence>
<keyword evidence="1" id="KW-0472">Membrane</keyword>
<dbReference type="RefSeq" id="WP_310798562.1">
    <property type="nucleotide sequence ID" value="NZ_CP123872.1"/>
</dbReference>
<dbReference type="InterPro" id="IPR032689">
    <property type="entry name" value="TraG-D_C"/>
</dbReference>
<reference evidence="3" key="1">
    <citation type="submission" date="2023-04" db="EMBL/GenBank/DDBJ databases">
        <title>Complete genome sequence of Temperatibacter marinus.</title>
        <authorList>
            <person name="Rong J.-C."/>
            <person name="Yi M.-L."/>
            <person name="Zhao Q."/>
        </authorList>
    </citation>
    <scope>NUCLEOTIDE SEQUENCE</scope>
    <source>
        <strain evidence="3">NBRC 110045</strain>
    </source>
</reference>
<feature type="domain" description="TraD/TraG TraM recognition site" evidence="2">
    <location>
        <begin position="403"/>
        <end position="529"/>
    </location>
</feature>
<evidence type="ECO:0000259" key="2">
    <source>
        <dbReference type="Pfam" id="PF12696"/>
    </source>
</evidence>
<dbReference type="PIRSF" id="PIRSF003273">
    <property type="entry name" value="Mobilization_MobA"/>
    <property type="match status" value="1"/>
</dbReference>
<accession>A0AA52H9B1</accession>
<keyword evidence="4" id="KW-1185">Reference proteome</keyword>
<dbReference type="InterPro" id="IPR027417">
    <property type="entry name" value="P-loop_NTPase"/>
</dbReference>
<dbReference type="Pfam" id="PF12696">
    <property type="entry name" value="TraG-D_C"/>
    <property type="match status" value="1"/>
</dbReference>
<organism evidence="3 4">
    <name type="scientific">Temperatibacter marinus</name>
    <dbReference type="NCBI Taxonomy" id="1456591"/>
    <lineage>
        <taxon>Bacteria</taxon>
        <taxon>Pseudomonadati</taxon>
        <taxon>Pseudomonadota</taxon>
        <taxon>Alphaproteobacteria</taxon>
        <taxon>Kordiimonadales</taxon>
        <taxon>Temperatibacteraceae</taxon>
        <taxon>Temperatibacter</taxon>
    </lineage>
</organism>
<protein>
    <submittedName>
        <fullName evidence="3">TraM recognition domain-containing protein</fullName>
    </submittedName>
</protein>
<feature type="transmembrane region" description="Helical" evidence="1">
    <location>
        <begin position="58"/>
        <end position="83"/>
    </location>
</feature>
<feature type="transmembrane region" description="Helical" evidence="1">
    <location>
        <begin position="20"/>
        <end position="38"/>
    </location>
</feature>
<gene>
    <name evidence="3" type="ORF">QGN29_14325</name>
</gene>
<dbReference type="KEGG" id="tmk:QGN29_14325"/>
<keyword evidence="1" id="KW-1133">Transmembrane helix</keyword>
<dbReference type="AlphaFoldDB" id="A0AA52H9B1"/>
<dbReference type="EMBL" id="CP123872">
    <property type="protein sequence ID" value="WND02724.1"/>
    <property type="molecule type" value="Genomic_DNA"/>
</dbReference>
<evidence type="ECO:0000313" key="3">
    <source>
        <dbReference type="EMBL" id="WND02724.1"/>
    </source>
</evidence>
<name>A0AA52H9B1_9PROT</name>
<dbReference type="InterPro" id="IPR016387">
    <property type="entry name" value="Mobilization_MobA"/>
</dbReference>
<keyword evidence="1" id="KW-0812">Transmembrane</keyword>
<feature type="transmembrane region" description="Helical" evidence="1">
    <location>
        <begin position="103"/>
        <end position="125"/>
    </location>
</feature>
<dbReference type="Proteomes" id="UP001268683">
    <property type="component" value="Chromosome"/>
</dbReference>
<dbReference type="SUPFAM" id="SSF52540">
    <property type="entry name" value="P-loop containing nucleoside triphosphate hydrolases"/>
    <property type="match status" value="1"/>
</dbReference>
<evidence type="ECO:0000256" key="1">
    <source>
        <dbReference type="SAM" id="Phobius"/>
    </source>
</evidence>